<reference evidence="2" key="1">
    <citation type="submission" date="2022-01" db="EMBL/GenBank/DDBJ databases">
        <title>Genome Sequence Resource for Two Populations of Ditylenchus destructor, the Migratory Endoparasitic Phytonematode.</title>
        <authorList>
            <person name="Zhang H."/>
            <person name="Lin R."/>
            <person name="Xie B."/>
        </authorList>
    </citation>
    <scope>NUCLEOTIDE SEQUENCE</scope>
    <source>
        <strain evidence="2">BazhouSP</strain>
    </source>
</reference>
<dbReference type="AlphaFoldDB" id="A0AAD4RD70"/>
<sequence>MNGIKLIALISLICVLYTCTNVGADPDPKKKVKDTSLGSTISNLLPPGEVKDAFDKLEMKDVMDTMELLGQAYKFDNIDQFLGKLFEKNPEAANFVKLLLDKMGCPKDDASKNCMPQLQKIKQALKSILDPLSSFKDQIMAALMAMLQVMQNAVMASTIMQVLTG</sequence>
<comment type="caution">
    <text evidence="2">The sequence shown here is derived from an EMBL/GenBank/DDBJ whole genome shotgun (WGS) entry which is preliminary data.</text>
</comment>
<name>A0AAD4RD70_9BILA</name>
<feature type="chain" id="PRO_5042172074" evidence="1">
    <location>
        <begin position="25"/>
        <end position="165"/>
    </location>
</feature>
<evidence type="ECO:0000313" key="3">
    <source>
        <dbReference type="Proteomes" id="UP001201812"/>
    </source>
</evidence>
<feature type="signal peptide" evidence="1">
    <location>
        <begin position="1"/>
        <end position="24"/>
    </location>
</feature>
<keyword evidence="1" id="KW-0732">Signal</keyword>
<dbReference type="EMBL" id="JAKKPZ010000001">
    <property type="protein sequence ID" value="KAI1728241.1"/>
    <property type="molecule type" value="Genomic_DNA"/>
</dbReference>
<keyword evidence="3" id="KW-1185">Reference proteome</keyword>
<proteinExistence type="predicted"/>
<dbReference type="Proteomes" id="UP001201812">
    <property type="component" value="Unassembled WGS sequence"/>
</dbReference>
<gene>
    <name evidence="2" type="ORF">DdX_00406</name>
</gene>
<evidence type="ECO:0000313" key="2">
    <source>
        <dbReference type="EMBL" id="KAI1728241.1"/>
    </source>
</evidence>
<evidence type="ECO:0000256" key="1">
    <source>
        <dbReference type="SAM" id="SignalP"/>
    </source>
</evidence>
<organism evidence="2 3">
    <name type="scientific">Ditylenchus destructor</name>
    <dbReference type="NCBI Taxonomy" id="166010"/>
    <lineage>
        <taxon>Eukaryota</taxon>
        <taxon>Metazoa</taxon>
        <taxon>Ecdysozoa</taxon>
        <taxon>Nematoda</taxon>
        <taxon>Chromadorea</taxon>
        <taxon>Rhabditida</taxon>
        <taxon>Tylenchina</taxon>
        <taxon>Tylenchomorpha</taxon>
        <taxon>Sphaerularioidea</taxon>
        <taxon>Anguinidae</taxon>
        <taxon>Anguininae</taxon>
        <taxon>Ditylenchus</taxon>
    </lineage>
</organism>
<accession>A0AAD4RD70</accession>
<protein>
    <submittedName>
        <fullName evidence="2">Uncharacterized protein</fullName>
    </submittedName>
</protein>